<dbReference type="AlphaFoldDB" id="A0A1H6AHM5"/>
<keyword evidence="3" id="KW-0804">Transcription</keyword>
<dbReference type="EMBL" id="FNVQ01000002">
    <property type="protein sequence ID" value="SEG47256.1"/>
    <property type="molecule type" value="Genomic_DNA"/>
</dbReference>
<dbReference type="SUPFAM" id="SSF46894">
    <property type="entry name" value="C-terminal effector domain of the bipartite response regulators"/>
    <property type="match status" value="1"/>
</dbReference>
<dbReference type="RefSeq" id="WP_104003125.1">
    <property type="nucleotide sequence ID" value="NZ_FNVQ01000002.1"/>
</dbReference>
<dbReference type="GO" id="GO:0003677">
    <property type="term" value="F:DNA binding"/>
    <property type="evidence" value="ECO:0007669"/>
    <property type="project" value="UniProtKB-KW"/>
</dbReference>
<keyword evidence="6" id="KW-1185">Reference proteome</keyword>
<dbReference type="InterPro" id="IPR000792">
    <property type="entry name" value="Tscrpt_reg_LuxR_C"/>
</dbReference>
<dbReference type="FunFam" id="1.10.10.10:FF:000153">
    <property type="entry name" value="LuxR family transcriptional regulator"/>
    <property type="match status" value="1"/>
</dbReference>
<keyword evidence="1" id="KW-0805">Transcription regulation</keyword>
<dbReference type="InterPro" id="IPR016032">
    <property type="entry name" value="Sig_transdc_resp-reg_C-effctor"/>
</dbReference>
<evidence type="ECO:0000313" key="5">
    <source>
        <dbReference type="EMBL" id="SEG47256.1"/>
    </source>
</evidence>
<evidence type="ECO:0000259" key="4">
    <source>
        <dbReference type="PROSITE" id="PS50043"/>
    </source>
</evidence>
<proteinExistence type="predicted"/>
<dbReference type="InterPro" id="IPR036388">
    <property type="entry name" value="WH-like_DNA-bd_sf"/>
</dbReference>
<organism evidence="5 6">
    <name type="scientific">Marinobacterium lutimaris</name>
    <dbReference type="NCBI Taxonomy" id="568106"/>
    <lineage>
        <taxon>Bacteria</taxon>
        <taxon>Pseudomonadati</taxon>
        <taxon>Pseudomonadota</taxon>
        <taxon>Gammaproteobacteria</taxon>
        <taxon>Oceanospirillales</taxon>
        <taxon>Oceanospirillaceae</taxon>
        <taxon>Marinobacterium</taxon>
    </lineage>
</organism>
<feature type="domain" description="HTH luxR-type" evidence="4">
    <location>
        <begin position="150"/>
        <end position="215"/>
    </location>
</feature>
<dbReference type="PROSITE" id="PS50043">
    <property type="entry name" value="HTH_LUXR_2"/>
    <property type="match status" value="1"/>
</dbReference>
<dbReference type="CDD" id="cd06170">
    <property type="entry name" value="LuxR_C_like"/>
    <property type="match status" value="1"/>
</dbReference>
<dbReference type="Gene3D" id="1.10.10.10">
    <property type="entry name" value="Winged helix-like DNA-binding domain superfamily/Winged helix DNA-binding domain"/>
    <property type="match status" value="1"/>
</dbReference>
<gene>
    <name evidence="5" type="ORF">SAMN05444390_1024</name>
</gene>
<protein>
    <submittedName>
        <fullName evidence="5">LuxR family transcriptional regulator, csgAB operon transcriptional regulatory protein</fullName>
    </submittedName>
</protein>
<dbReference type="Pfam" id="PF00196">
    <property type="entry name" value="GerE"/>
    <property type="match status" value="1"/>
</dbReference>
<evidence type="ECO:0000256" key="1">
    <source>
        <dbReference type="ARBA" id="ARBA00023015"/>
    </source>
</evidence>
<dbReference type="PROSITE" id="PS00622">
    <property type="entry name" value="HTH_LUXR_1"/>
    <property type="match status" value="1"/>
</dbReference>
<reference evidence="5 6" key="1">
    <citation type="submission" date="2016-10" db="EMBL/GenBank/DDBJ databases">
        <authorList>
            <person name="de Groot N.N."/>
        </authorList>
    </citation>
    <scope>NUCLEOTIDE SEQUENCE [LARGE SCALE GENOMIC DNA]</scope>
    <source>
        <strain evidence="5 6">DSM 22012</strain>
    </source>
</reference>
<name>A0A1H6AHM5_9GAMM</name>
<dbReference type="PANTHER" id="PTHR44688:SF16">
    <property type="entry name" value="DNA-BINDING TRANSCRIPTIONAL ACTIVATOR DEVR_DOSR"/>
    <property type="match status" value="1"/>
</dbReference>
<evidence type="ECO:0000256" key="3">
    <source>
        <dbReference type="ARBA" id="ARBA00023163"/>
    </source>
</evidence>
<dbReference type="Pfam" id="PF21155">
    <property type="entry name" value="VpsT-like_REC"/>
    <property type="match status" value="1"/>
</dbReference>
<dbReference type="Proteomes" id="UP000236745">
    <property type="component" value="Unassembled WGS sequence"/>
</dbReference>
<dbReference type="Gene3D" id="3.40.50.2300">
    <property type="match status" value="1"/>
</dbReference>
<dbReference type="GO" id="GO:0006355">
    <property type="term" value="P:regulation of DNA-templated transcription"/>
    <property type="evidence" value="ECO:0007669"/>
    <property type="project" value="InterPro"/>
</dbReference>
<sequence length="218" mass="24991">MLTALNKKHIPKPIIIISKPNIQSKILSNLIEKGLGVDCEIVDTCAIKKDRSDFGFMLLDCNYISPSQAKSLLRSFDASLKNISIALINTQHDEDYENLVFWPQVNGLFYEDCNQEMLLRGLNELIQSGQWLPRELSKKIIDEHRRSAKVINDLDILTSREKDVLIKISEGLSNPDIADKLNINQHTVKTHIYNIFKKIGVQNRTQAANWAIRYMKNE</sequence>
<evidence type="ECO:0000313" key="6">
    <source>
        <dbReference type="Proteomes" id="UP000236745"/>
    </source>
</evidence>
<accession>A0A1H6AHM5</accession>
<dbReference type="InterPro" id="IPR049151">
    <property type="entry name" value="CsgD-like_REC"/>
</dbReference>
<evidence type="ECO:0000256" key="2">
    <source>
        <dbReference type="ARBA" id="ARBA00023125"/>
    </source>
</evidence>
<dbReference type="SMART" id="SM00421">
    <property type="entry name" value="HTH_LUXR"/>
    <property type="match status" value="1"/>
</dbReference>
<keyword evidence="2" id="KW-0238">DNA-binding</keyword>
<dbReference type="PANTHER" id="PTHR44688">
    <property type="entry name" value="DNA-BINDING TRANSCRIPTIONAL ACTIVATOR DEVR_DOSR"/>
    <property type="match status" value="1"/>
</dbReference>
<dbReference type="OrthoDB" id="561214at2"/>
<dbReference type="PRINTS" id="PR00038">
    <property type="entry name" value="HTHLUXR"/>
</dbReference>